<dbReference type="CDD" id="cd12148">
    <property type="entry name" value="fungal_TF_MHR"/>
    <property type="match status" value="1"/>
</dbReference>
<protein>
    <submittedName>
        <fullName evidence="8">Fungal-specific transcription factor domain-containing protein</fullName>
    </submittedName>
</protein>
<dbReference type="CDD" id="cd00067">
    <property type="entry name" value="GAL4"/>
    <property type="match status" value="1"/>
</dbReference>
<keyword evidence="4" id="KW-0539">Nucleus</keyword>
<gene>
    <name evidence="8" type="ORF">BJ875DRAFT_499540</name>
</gene>
<dbReference type="InterPro" id="IPR007219">
    <property type="entry name" value="XnlR_reg_dom"/>
</dbReference>
<evidence type="ECO:0000256" key="3">
    <source>
        <dbReference type="ARBA" id="ARBA00023163"/>
    </source>
</evidence>
<dbReference type="SMART" id="SM00906">
    <property type="entry name" value="Fungal_trans"/>
    <property type="match status" value="1"/>
</dbReference>
<dbReference type="GO" id="GO:0005634">
    <property type="term" value="C:nucleus"/>
    <property type="evidence" value="ECO:0007669"/>
    <property type="project" value="TreeGrafter"/>
</dbReference>
<proteinExistence type="predicted"/>
<dbReference type="EMBL" id="MU251715">
    <property type="protein sequence ID" value="KAG9229952.1"/>
    <property type="molecule type" value="Genomic_DNA"/>
</dbReference>
<dbReference type="PANTHER" id="PTHR47424:SF5">
    <property type="entry name" value="ZN(II)2CYS6 TRANSCRIPTION FACTOR (EUROFUNG)"/>
    <property type="match status" value="1"/>
</dbReference>
<keyword evidence="3" id="KW-0804">Transcription</keyword>
<dbReference type="GO" id="GO:0000978">
    <property type="term" value="F:RNA polymerase II cis-regulatory region sequence-specific DNA binding"/>
    <property type="evidence" value="ECO:0007669"/>
    <property type="project" value="TreeGrafter"/>
</dbReference>
<evidence type="ECO:0000256" key="6">
    <source>
        <dbReference type="SAM" id="MobiDB-lite"/>
    </source>
</evidence>
<feature type="region of interest" description="Disordered" evidence="6">
    <location>
        <begin position="1"/>
        <end position="43"/>
    </location>
</feature>
<evidence type="ECO:0000256" key="4">
    <source>
        <dbReference type="ARBA" id="ARBA00023242"/>
    </source>
</evidence>
<dbReference type="InterPro" id="IPR051127">
    <property type="entry name" value="Fungal_SecMet_Regulators"/>
</dbReference>
<feature type="region of interest" description="Disordered" evidence="6">
    <location>
        <begin position="124"/>
        <end position="150"/>
    </location>
</feature>
<evidence type="ECO:0000313" key="9">
    <source>
        <dbReference type="Proteomes" id="UP000824998"/>
    </source>
</evidence>
<keyword evidence="2" id="KW-0805">Transcription regulation</keyword>
<comment type="caution">
    <text evidence="8">The sequence shown here is derived from an EMBL/GenBank/DDBJ whole genome shotgun (WGS) entry which is preliminary data.</text>
</comment>
<evidence type="ECO:0000256" key="2">
    <source>
        <dbReference type="ARBA" id="ARBA00023015"/>
    </source>
</evidence>
<name>A0A9P7YB30_9HELO</name>
<evidence type="ECO:0000313" key="8">
    <source>
        <dbReference type="EMBL" id="KAG9229952.1"/>
    </source>
</evidence>
<keyword evidence="9" id="KW-1185">Reference proteome</keyword>
<dbReference type="SMART" id="SM00066">
    <property type="entry name" value="GAL4"/>
    <property type="match status" value="1"/>
</dbReference>
<evidence type="ECO:0000256" key="5">
    <source>
        <dbReference type="SAM" id="Coils"/>
    </source>
</evidence>
<dbReference type="SUPFAM" id="SSF57701">
    <property type="entry name" value="Zn2/Cys6 DNA-binding domain"/>
    <property type="match status" value="1"/>
</dbReference>
<keyword evidence="5" id="KW-0175">Coiled coil</keyword>
<dbReference type="GO" id="GO:0000435">
    <property type="term" value="P:positive regulation of transcription from RNA polymerase II promoter by galactose"/>
    <property type="evidence" value="ECO:0007669"/>
    <property type="project" value="TreeGrafter"/>
</dbReference>
<organism evidence="8 9">
    <name type="scientific">Amylocarpus encephaloides</name>
    <dbReference type="NCBI Taxonomy" id="45428"/>
    <lineage>
        <taxon>Eukaryota</taxon>
        <taxon>Fungi</taxon>
        <taxon>Dikarya</taxon>
        <taxon>Ascomycota</taxon>
        <taxon>Pezizomycotina</taxon>
        <taxon>Leotiomycetes</taxon>
        <taxon>Helotiales</taxon>
        <taxon>Helotiales incertae sedis</taxon>
        <taxon>Amylocarpus</taxon>
    </lineage>
</organism>
<feature type="domain" description="Zn(2)-C6 fungal-type" evidence="7">
    <location>
        <begin position="46"/>
        <end position="75"/>
    </location>
</feature>
<sequence>MPATAATSNGHTAAIKRSRKRTETPNDSPSPAQPPRKKRETYTPAACDECKRRKIKCTGDRPCRYCENHEIPCVYTQSWLEGGGSHASLRRVAALEGNMQLLQEQVRQMSETLEQVQGDFHGLSSAVDAGRGRSMETRGRPSPTTRTASLRGPLTRVTQPHFVGPTSSAYSFNVAHSTLNMMGISADDHDARLDSTLPSLRERAESPVRVEEDKTANDALLAIDLSEIYRHLDVYREELMPVYPFIHFEVISARVPEIHEYLQKEPARDAADQGRVDPRCSNNKKDGNVIKLMVASALVLEGGGQSILGQELVDSVEATVNRSVRSAEIDLRELQILTMTSIYHFHTDDEVLAWRTIGIAARIALEMGLHRKESLEQNFRDPQARHWALRLFWCIYVLDRRWSFGTGMPFALQDTDIDPELPQLNGSVPYLECMVAYGKICSKVWGAVAGYSTKFVDREKEAYLDFQIQQWLQFLPSDLQLIHPRQGAVADAQSSSQQRLRVLLYLRANQIRILIHRHNVLSALNIAADLTSARLVTDIAKDTICILVHLRESSTIYETQQNAFNYFLVSALSAIFLAVCHAPAEFSHTCRAEFQNALSLLKDFSSHSYSSMRLWKSLRGLRRIAPKLGLSPAAKALSSESRAGTFPLAETHPRVMSLPPIPVADDGTSTAWLHEDSSENPDTGSTEFVSMPDMFQMSHDLTNLFEAFGNGGGQSYEAQYQSHKKVSSLQDGEEISRLFEGLL</sequence>
<feature type="coiled-coil region" evidence="5">
    <location>
        <begin position="92"/>
        <end position="119"/>
    </location>
</feature>
<keyword evidence="1" id="KW-0479">Metal-binding</keyword>
<dbReference type="PANTHER" id="PTHR47424">
    <property type="entry name" value="REGULATORY PROTEIN GAL4"/>
    <property type="match status" value="1"/>
</dbReference>
<dbReference type="InterPro" id="IPR036864">
    <property type="entry name" value="Zn2-C6_fun-type_DNA-bd_sf"/>
</dbReference>
<evidence type="ECO:0000256" key="1">
    <source>
        <dbReference type="ARBA" id="ARBA00022723"/>
    </source>
</evidence>
<dbReference type="GO" id="GO:0006351">
    <property type="term" value="P:DNA-templated transcription"/>
    <property type="evidence" value="ECO:0007669"/>
    <property type="project" value="InterPro"/>
</dbReference>
<feature type="compositionally biased region" description="Polar residues" evidence="6">
    <location>
        <begin position="1"/>
        <end position="11"/>
    </location>
</feature>
<dbReference type="PROSITE" id="PS00463">
    <property type="entry name" value="ZN2_CY6_FUNGAL_1"/>
    <property type="match status" value="1"/>
</dbReference>
<dbReference type="GO" id="GO:0000981">
    <property type="term" value="F:DNA-binding transcription factor activity, RNA polymerase II-specific"/>
    <property type="evidence" value="ECO:0007669"/>
    <property type="project" value="InterPro"/>
</dbReference>
<evidence type="ECO:0000259" key="7">
    <source>
        <dbReference type="PROSITE" id="PS50048"/>
    </source>
</evidence>
<feature type="compositionally biased region" description="Basic and acidic residues" evidence="6">
    <location>
        <begin position="130"/>
        <end position="139"/>
    </location>
</feature>
<dbReference type="PROSITE" id="PS50048">
    <property type="entry name" value="ZN2_CY6_FUNGAL_2"/>
    <property type="match status" value="1"/>
</dbReference>
<dbReference type="Proteomes" id="UP000824998">
    <property type="component" value="Unassembled WGS sequence"/>
</dbReference>
<accession>A0A9P7YB30</accession>
<dbReference type="GO" id="GO:0008270">
    <property type="term" value="F:zinc ion binding"/>
    <property type="evidence" value="ECO:0007669"/>
    <property type="project" value="InterPro"/>
</dbReference>
<dbReference type="Pfam" id="PF00172">
    <property type="entry name" value="Zn_clus"/>
    <property type="match status" value="1"/>
</dbReference>
<dbReference type="OrthoDB" id="39175at2759"/>
<dbReference type="AlphaFoldDB" id="A0A9P7YB30"/>
<reference evidence="8" key="1">
    <citation type="journal article" date="2021" name="IMA Fungus">
        <title>Genomic characterization of three marine fungi, including Emericellopsis atlantica sp. nov. with signatures of a generalist lifestyle and marine biomass degradation.</title>
        <authorList>
            <person name="Hagestad O.C."/>
            <person name="Hou L."/>
            <person name="Andersen J.H."/>
            <person name="Hansen E.H."/>
            <person name="Altermark B."/>
            <person name="Li C."/>
            <person name="Kuhnert E."/>
            <person name="Cox R.J."/>
            <person name="Crous P.W."/>
            <person name="Spatafora J.W."/>
            <person name="Lail K."/>
            <person name="Amirebrahimi M."/>
            <person name="Lipzen A."/>
            <person name="Pangilinan J."/>
            <person name="Andreopoulos W."/>
            <person name="Hayes R.D."/>
            <person name="Ng V."/>
            <person name="Grigoriev I.V."/>
            <person name="Jackson S.A."/>
            <person name="Sutton T.D.S."/>
            <person name="Dobson A.D.W."/>
            <person name="Rama T."/>
        </authorList>
    </citation>
    <scope>NUCLEOTIDE SEQUENCE</scope>
    <source>
        <strain evidence="8">TRa018bII</strain>
    </source>
</reference>
<dbReference type="Gene3D" id="4.10.240.10">
    <property type="entry name" value="Zn(2)-C6 fungal-type DNA-binding domain"/>
    <property type="match status" value="1"/>
</dbReference>
<dbReference type="Pfam" id="PF04082">
    <property type="entry name" value="Fungal_trans"/>
    <property type="match status" value="1"/>
</dbReference>
<dbReference type="InterPro" id="IPR001138">
    <property type="entry name" value="Zn2Cys6_DnaBD"/>
</dbReference>